<evidence type="ECO:0000313" key="1">
    <source>
        <dbReference type="EMBL" id="GAA5502256.1"/>
    </source>
</evidence>
<proteinExistence type="predicted"/>
<dbReference type="Pfam" id="PF06999">
    <property type="entry name" value="Suc_Fer-like"/>
    <property type="match status" value="1"/>
</dbReference>
<keyword evidence="2" id="KW-1185">Reference proteome</keyword>
<evidence type="ECO:0008006" key="3">
    <source>
        <dbReference type="Google" id="ProtNLM"/>
    </source>
</evidence>
<dbReference type="InterPro" id="IPR009737">
    <property type="entry name" value="Aim32/Apd1-like"/>
</dbReference>
<dbReference type="CDD" id="cd03062">
    <property type="entry name" value="TRX_Fd_Sucrase"/>
    <property type="match status" value="1"/>
</dbReference>
<sequence length="314" mass="34768">MAELCADHSRLLGEDPIGTAPHWQEVTVLELDVPMWARLRNIERWTPAEAQTFERLREKVEESGAGFGLLMSAPRQSGNPLRVRHYALGAGGYRRRDYHSELPQSEWARGLIDTLLEPQNLGGWQEVVAPAGPDFHVCTHGTVDAACGKYGVPVFQALQDAEIAAWRTGHFGGHRFAATAVELPSGLLWAHLTPELALRVARREVAPAEVGQHLRGFAGLPKLAQVLDRELLLRHGWDWLQASRSAVVNGPEVKLSYHWRGKQGQVLAEVTEQERLKVRGSSHKPELTEVPQYRVVVQDSRPKIGAEIGAEVGA</sequence>
<evidence type="ECO:0000313" key="2">
    <source>
        <dbReference type="Proteomes" id="UP001458946"/>
    </source>
</evidence>
<dbReference type="EMBL" id="BAABRN010000020">
    <property type="protein sequence ID" value="GAA5502256.1"/>
    <property type="molecule type" value="Genomic_DNA"/>
</dbReference>
<accession>A0ABP9VBZ7</accession>
<comment type="caution">
    <text evidence="1">The sequence shown here is derived from an EMBL/GenBank/DDBJ whole genome shotgun (WGS) entry which is preliminary data.</text>
</comment>
<name>A0ABP9VBZ7_9DEIO</name>
<organism evidence="1 2">
    <name type="scientific">Deinococcus xinjiangensis</name>
    <dbReference type="NCBI Taxonomy" id="457454"/>
    <lineage>
        <taxon>Bacteria</taxon>
        <taxon>Thermotogati</taxon>
        <taxon>Deinococcota</taxon>
        <taxon>Deinococci</taxon>
        <taxon>Deinococcales</taxon>
        <taxon>Deinococcaceae</taxon>
        <taxon>Deinococcus</taxon>
    </lineage>
</organism>
<dbReference type="Proteomes" id="UP001458946">
    <property type="component" value="Unassembled WGS sequence"/>
</dbReference>
<protein>
    <recommendedName>
        <fullName evidence="3">Sucrase ferredoxin</fullName>
    </recommendedName>
</protein>
<gene>
    <name evidence="1" type="ORF">Dxin01_01999</name>
</gene>
<dbReference type="RefSeq" id="WP_353542229.1">
    <property type="nucleotide sequence ID" value="NZ_BAABRN010000020.1"/>
</dbReference>
<reference evidence="1 2" key="1">
    <citation type="submission" date="2024-02" db="EMBL/GenBank/DDBJ databases">
        <title>Deinococcus xinjiangensis NBRC 107630.</title>
        <authorList>
            <person name="Ichikawa N."/>
            <person name="Katano-Makiyama Y."/>
            <person name="Hidaka K."/>
        </authorList>
    </citation>
    <scope>NUCLEOTIDE SEQUENCE [LARGE SCALE GENOMIC DNA]</scope>
    <source>
        <strain evidence="1 2">NBRC 107630</strain>
    </source>
</reference>